<gene>
    <name evidence="7" type="primary">LOC112279122</name>
</gene>
<reference evidence="7 8" key="2">
    <citation type="journal article" date="2018" name="Plant J.">
        <title>The Physcomitrella patens chromosome-scale assembly reveals moss genome structure and evolution.</title>
        <authorList>
            <person name="Lang D."/>
            <person name="Ullrich K.K."/>
            <person name="Murat F."/>
            <person name="Fuchs J."/>
            <person name="Jenkins J."/>
            <person name="Haas F.B."/>
            <person name="Piednoel M."/>
            <person name="Gundlach H."/>
            <person name="Van Bel M."/>
            <person name="Meyberg R."/>
            <person name="Vives C."/>
            <person name="Morata J."/>
            <person name="Symeonidi A."/>
            <person name="Hiss M."/>
            <person name="Muchero W."/>
            <person name="Kamisugi Y."/>
            <person name="Saleh O."/>
            <person name="Blanc G."/>
            <person name="Decker E.L."/>
            <person name="van Gessel N."/>
            <person name="Grimwood J."/>
            <person name="Hayes R.D."/>
            <person name="Graham S.W."/>
            <person name="Gunter L.E."/>
            <person name="McDaniel S.F."/>
            <person name="Hoernstein S.N.W."/>
            <person name="Larsson A."/>
            <person name="Li F.W."/>
            <person name="Perroud P.F."/>
            <person name="Phillips J."/>
            <person name="Ranjan P."/>
            <person name="Rokshar D.S."/>
            <person name="Rothfels C.J."/>
            <person name="Schneider L."/>
            <person name="Shu S."/>
            <person name="Stevenson D.W."/>
            <person name="Thummler F."/>
            <person name="Tillich M."/>
            <person name="Villarreal Aguilar J.C."/>
            <person name="Widiez T."/>
            <person name="Wong G.K."/>
            <person name="Wymore A."/>
            <person name="Zhang Y."/>
            <person name="Zimmer A.D."/>
            <person name="Quatrano R.S."/>
            <person name="Mayer K.F.X."/>
            <person name="Goodstein D."/>
            <person name="Casacuberta J.M."/>
            <person name="Vandepoele K."/>
            <person name="Reski R."/>
            <person name="Cuming A.C."/>
            <person name="Tuskan G.A."/>
            <person name="Maumus F."/>
            <person name="Salse J."/>
            <person name="Schmutz J."/>
            <person name="Rensing S.A."/>
        </authorList>
    </citation>
    <scope>NUCLEOTIDE SEQUENCE [LARGE SCALE GENOMIC DNA]</scope>
    <source>
        <strain evidence="7 8">cv. Gransden 2004</strain>
    </source>
</reference>
<dbReference type="Gramene" id="Pp3c2_35530V3.2">
    <property type="protein sequence ID" value="Pp3c2_35530V3.2"/>
    <property type="gene ID" value="Pp3c2_35530"/>
</dbReference>
<evidence type="ECO:0000256" key="5">
    <source>
        <dbReference type="ARBA" id="ARBA00023125"/>
    </source>
</evidence>
<evidence type="ECO:0000313" key="8">
    <source>
        <dbReference type="Proteomes" id="UP000006727"/>
    </source>
</evidence>
<comment type="subcellular location">
    <subcellularLocation>
        <location evidence="1">Plastid</location>
        <location evidence="1">Chloroplast</location>
    </subcellularLocation>
</comment>
<organism evidence="7 8">
    <name type="scientific">Physcomitrium patens</name>
    <name type="common">Spreading-leaved earth moss</name>
    <name type="synonym">Physcomitrella patens</name>
    <dbReference type="NCBI Taxonomy" id="3218"/>
    <lineage>
        <taxon>Eukaryota</taxon>
        <taxon>Viridiplantae</taxon>
        <taxon>Streptophyta</taxon>
        <taxon>Embryophyta</taxon>
        <taxon>Bryophyta</taxon>
        <taxon>Bryophytina</taxon>
        <taxon>Bryopsida</taxon>
        <taxon>Funariidae</taxon>
        <taxon>Funariales</taxon>
        <taxon>Funariaceae</taxon>
        <taxon>Physcomitrium</taxon>
    </lineage>
</organism>
<dbReference type="PANTHER" id="PTHR33449">
    <property type="entry name" value="NUCLEOID-ASSOCIATED PROTEIN YBAB"/>
    <property type="match status" value="1"/>
</dbReference>
<dbReference type="Gene3D" id="3.30.1310.10">
    <property type="entry name" value="Nucleoid-associated protein YbaB-like domain"/>
    <property type="match status" value="1"/>
</dbReference>
<dbReference type="GO" id="GO:0003677">
    <property type="term" value="F:DNA binding"/>
    <property type="evidence" value="ECO:0007669"/>
    <property type="project" value="UniProtKB-KW"/>
</dbReference>
<dbReference type="EMBL" id="ABEU02000002">
    <property type="status" value="NOT_ANNOTATED_CDS"/>
    <property type="molecule type" value="Genomic_DNA"/>
</dbReference>
<evidence type="ECO:0000256" key="1">
    <source>
        <dbReference type="ARBA" id="ARBA00004229"/>
    </source>
</evidence>
<dbReference type="PANTHER" id="PTHR33449:SF1">
    <property type="entry name" value="NUCLEOID-ASSOCIATED PROTEIN YBAB"/>
    <property type="match status" value="1"/>
</dbReference>
<dbReference type="Proteomes" id="UP000006727">
    <property type="component" value="Chromosome 2"/>
</dbReference>
<evidence type="ECO:0000256" key="2">
    <source>
        <dbReference type="ARBA" id="ARBA00022528"/>
    </source>
</evidence>
<keyword evidence="8" id="KW-1185">Reference proteome</keyword>
<reference evidence="7 8" key="1">
    <citation type="journal article" date="2008" name="Science">
        <title>The Physcomitrella genome reveals evolutionary insights into the conquest of land by plants.</title>
        <authorList>
            <person name="Rensing S."/>
            <person name="Lang D."/>
            <person name="Zimmer A."/>
            <person name="Terry A."/>
            <person name="Salamov A."/>
            <person name="Shapiro H."/>
            <person name="Nishiyama T."/>
            <person name="Perroud P.-F."/>
            <person name="Lindquist E."/>
            <person name="Kamisugi Y."/>
            <person name="Tanahashi T."/>
            <person name="Sakakibara K."/>
            <person name="Fujita T."/>
            <person name="Oishi K."/>
            <person name="Shin-I T."/>
            <person name="Kuroki Y."/>
            <person name="Toyoda A."/>
            <person name="Suzuki Y."/>
            <person name="Hashimoto A."/>
            <person name="Yamaguchi K."/>
            <person name="Sugano A."/>
            <person name="Kohara Y."/>
            <person name="Fujiyama A."/>
            <person name="Anterola A."/>
            <person name="Aoki S."/>
            <person name="Ashton N."/>
            <person name="Barbazuk W.B."/>
            <person name="Barker E."/>
            <person name="Bennetzen J."/>
            <person name="Bezanilla M."/>
            <person name="Blankenship R."/>
            <person name="Cho S.H."/>
            <person name="Dutcher S."/>
            <person name="Estelle M."/>
            <person name="Fawcett J.A."/>
            <person name="Gundlach H."/>
            <person name="Hanada K."/>
            <person name="Heyl A."/>
            <person name="Hicks K.A."/>
            <person name="Hugh J."/>
            <person name="Lohr M."/>
            <person name="Mayer K."/>
            <person name="Melkozernov A."/>
            <person name="Murata T."/>
            <person name="Nelson D."/>
            <person name="Pils B."/>
            <person name="Prigge M."/>
            <person name="Reiss B."/>
            <person name="Renner T."/>
            <person name="Rombauts S."/>
            <person name="Rushton P."/>
            <person name="Sanderfoot A."/>
            <person name="Schween G."/>
            <person name="Shiu S.-H."/>
            <person name="Stueber K."/>
            <person name="Theodoulou F.L."/>
            <person name="Tu H."/>
            <person name="Van de Peer Y."/>
            <person name="Verrier P.J."/>
            <person name="Waters E."/>
            <person name="Wood A."/>
            <person name="Yang L."/>
            <person name="Cove D."/>
            <person name="Cuming A."/>
            <person name="Hasebe M."/>
            <person name="Lucas S."/>
            <person name="Mishler D.B."/>
            <person name="Reski R."/>
            <person name="Grigoriev I."/>
            <person name="Quatrano R.S."/>
            <person name="Boore J.L."/>
        </authorList>
    </citation>
    <scope>NUCLEOTIDE SEQUENCE [LARGE SCALE GENOMIC DNA]</scope>
    <source>
        <strain evidence="7 8">cv. Gransden 2004</strain>
    </source>
</reference>
<dbReference type="Pfam" id="PF02575">
    <property type="entry name" value="YbaB_DNA_bd"/>
    <property type="match status" value="1"/>
</dbReference>
<keyword evidence="4" id="KW-0809">Transit peptide</keyword>
<sequence>MACVSGAATGVSVFPQLNPAGYRVSNVFLKRTHRSFCFNQRSLNVTSLWGGKKEENPDDAAKKQGLGNMLGNMQGLYDTVRKAQQVVQVEAVRVQKELAAAEFDGYCDDELVRVTLSGNQEPVRVEITEAALERGADVLSELVNQAYKDAHTKSVAAMKERMKTLAESLGMPPGLGGGPGM</sequence>
<keyword evidence="2" id="KW-0150">Chloroplast</keyword>
<dbReference type="SUPFAM" id="SSF82607">
    <property type="entry name" value="YbaB-like"/>
    <property type="match status" value="1"/>
</dbReference>
<evidence type="ECO:0000256" key="3">
    <source>
        <dbReference type="ARBA" id="ARBA00022640"/>
    </source>
</evidence>
<dbReference type="NCBIfam" id="TIGR00103">
    <property type="entry name" value="DNA_YbaB_EbfC"/>
    <property type="match status" value="1"/>
</dbReference>
<comment type="similarity">
    <text evidence="6">Belongs to the YbaB/EbfC family.</text>
</comment>
<dbReference type="InterPro" id="IPR036894">
    <property type="entry name" value="YbaB-like_sf"/>
</dbReference>
<name>A0A7I4DFM0_PHYPA</name>
<dbReference type="EnsemblPlants" id="Pp3c2_35530V3.2">
    <property type="protein sequence ID" value="Pp3c2_35530V3.2"/>
    <property type="gene ID" value="Pp3c2_35530"/>
</dbReference>
<protein>
    <recommendedName>
        <fullName evidence="9">Nucleoid-associated protein</fullName>
    </recommendedName>
</protein>
<proteinExistence type="inferred from homology"/>
<dbReference type="AlphaFoldDB" id="A0A7I4DFM0"/>
<keyword evidence="5" id="KW-0238">DNA-binding</keyword>
<evidence type="ECO:0008006" key="9">
    <source>
        <dbReference type="Google" id="ProtNLM"/>
    </source>
</evidence>
<evidence type="ECO:0000256" key="6">
    <source>
        <dbReference type="ARBA" id="ARBA00061665"/>
    </source>
</evidence>
<reference evidence="7" key="3">
    <citation type="submission" date="2020-12" db="UniProtKB">
        <authorList>
            <consortium name="EnsemblPlants"/>
        </authorList>
    </citation>
    <scope>IDENTIFICATION</scope>
</reference>
<dbReference type="FunFam" id="3.30.1310.10:FF:000004">
    <property type="entry name" value="Nucleoid-associated protein, chloroplastic"/>
    <property type="match status" value="1"/>
</dbReference>
<evidence type="ECO:0000256" key="4">
    <source>
        <dbReference type="ARBA" id="ARBA00022946"/>
    </source>
</evidence>
<accession>A0A7I4DFM0</accession>
<dbReference type="InterPro" id="IPR004401">
    <property type="entry name" value="YbaB/EbfC"/>
</dbReference>
<evidence type="ECO:0000313" key="7">
    <source>
        <dbReference type="EnsemblPlants" id="Pp3c2_35530V3.2"/>
    </source>
</evidence>
<keyword evidence="3" id="KW-0934">Plastid</keyword>
<dbReference type="GO" id="GO:0009507">
    <property type="term" value="C:chloroplast"/>
    <property type="evidence" value="ECO:0007669"/>
    <property type="project" value="UniProtKB-SubCell"/>
</dbReference>